<dbReference type="SUPFAM" id="SSF56935">
    <property type="entry name" value="Porins"/>
    <property type="match status" value="1"/>
</dbReference>
<evidence type="ECO:0000259" key="4">
    <source>
        <dbReference type="Pfam" id="PF00593"/>
    </source>
</evidence>
<dbReference type="AlphaFoldDB" id="A0AAU7N2W6"/>
<organism evidence="5">
    <name type="scientific">Flagellimonas sp. MMG031</name>
    <dbReference type="NCBI Taxonomy" id="3158549"/>
    <lineage>
        <taxon>Bacteria</taxon>
        <taxon>Pseudomonadati</taxon>
        <taxon>Bacteroidota</taxon>
        <taxon>Flavobacteriia</taxon>
        <taxon>Flavobacteriales</taxon>
        <taxon>Flavobacteriaceae</taxon>
        <taxon>Flagellimonas</taxon>
    </lineage>
</organism>
<keyword evidence="3" id="KW-0998">Cell outer membrane</keyword>
<comment type="subcellular location">
    <subcellularLocation>
        <location evidence="1">Cell outer membrane</location>
    </subcellularLocation>
</comment>
<dbReference type="Pfam" id="PF00593">
    <property type="entry name" value="TonB_dep_Rec_b-barrel"/>
    <property type="match status" value="1"/>
</dbReference>
<dbReference type="PANTHER" id="PTHR40980:SF4">
    <property type="entry name" value="TONB-DEPENDENT RECEPTOR-LIKE BETA-BARREL DOMAIN-CONTAINING PROTEIN"/>
    <property type="match status" value="1"/>
</dbReference>
<feature type="domain" description="TonB-dependent receptor-like beta-barrel" evidence="4">
    <location>
        <begin position="31"/>
        <end position="329"/>
    </location>
</feature>
<proteinExistence type="predicted"/>
<keyword evidence="2" id="KW-0472">Membrane</keyword>
<dbReference type="Gene3D" id="2.40.170.20">
    <property type="entry name" value="TonB-dependent receptor, beta-barrel domain"/>
    <property type="match status" value="1"/>
</dbReference>
<evidence type="ECO:0000313" key="5">
    <source>
        <dbReference type="EMBL" id="XBQ24930.1"/>
    </source>
</evidence>
<accession>A0AAU7N2W6</accession>
<dbReference type="RefSeq" id="WP_349353017.1">
    <property type="nucleotide sequence ID" value="NZ_CP157804.1"/>
</dbReference>
<name>A0AAU7N2W6_9FLAO</name>
<reference evidence="5" key="1">
    <citation type="submission" date="2024-05" db="EMBL/GenBank/DDBJ databases">
        <title>Draft Genome Sequences of Flagellimonas sp. MMG031 and Marinobacter sp. MMG032 Isolated from the dinoflagellate Symbiodinium pilosum.</title>
        <authorList>
            <person name="Shikuma N.J."/>
            <person name="Farrell M.V."/>
        </authorList>
    </citation>
    <scope>NUCLEOTIDE SEQUENCE</scope>
    <source>
        <strain evidence="5">MMG031</strain>
    </source>
</reference>
<evidence type="ECO:0000256" key="3">
    <source>
        <dbReference type="ARBA" id="ARBA00023237"/>
    </source>
</evidence>
<evidence type="ECO:0000256" key="1">
    <source>
        <dbReference type="ARBA" id="ARBA00004442"/>
    </source>
</evidence>
<dbReference type="EMBL" id="CP157804">
    <property type="protein sequence ID" value="XBQ24930.1"/>
    <property type="molecule type" value="Genomic_DNA"/>
</dbReference>
<keyword evidence="5" id="KW-0675">Receptor</keyword>
<gene>
    <name evidence="5" type="ORF">ABNE31_01470</name>
</gene>
<evidence type="ECO:0000256" key="2">
    <source>
        <dbReference type="ARBA" id="ARBA00023136"/>
    </source>
</evidence>
<dbReference type="InterPro" id="IPR000531">
    <property type="entry name" value="Beta-barrel_TonB"/>
</dbReference>
<protein>
    <submittedName>
        <fullName evidence="5">TonB-dependent receptor</fullName>
    </submittedName>
</protein>
<sequence>MYGQDDLNIFVNVEIPADLFGKGDGTVKFGARGRFKNKNRNNDFFEYDLEDTFPTLDAVPNRDFTDPDYLAGGQYAAGFYADPAWLGGLNLNADNGESIIEEFLPGNFDISENVYAGYIMANQKLSDKLSVLAGVRLEHTQLESDGFSVTFTEDDIVSQEVSADNSYTNILPSVHFKYDFSTNTILRFAWTNTLARPNYEDLIPRAEIINADDEIILGNAALDPTTSMNFDLMAEHYFESIGVISGGLFYKNIDDFIYTFISEAPDNSFGPDTEGFDVFQPLNGDNATIFGVEFAFQRQLDFLPGFARNFNIYLNYTYLTSSADGIRNEDGDERTDGLAQYRT</sequence>
<dbReference type="GO" id="GO:0009279">
    <property type="term" value="C:cell outer membrane"/>
    <property type="evidence" value="ECO:0007669"/>
    <property type="project" value="UniProtKB-SubCell"/>
</dbReference>
<dbReference type="InterPro" id="IPR036942">
    <property type="entry name" value="Beta-barrel_TonB_sf"/>
</dbReference>
<dbReference type="PANTHER" id="PTHR40980">
    <property type="entry name" value="PLUG DOMAIN-CONTAINING PROTEIN"/>
    <property type="match status" value="1"/>
</dbReference>
<dbReference type="KEGG" id="fld:ABNE31_01470"/>